<proteinExistence type="predicted"/>
<gene>
    <name evidence="2" type="ORF">FDA94_29765</name>
</gene>
<feature type="domain" description="MAE-28990/MAE-18760-like HEPN" evidence="1">
    <location>
        <begin position="10"/>
        <end position="236"/>
    </location>
</feature>
<evidence type="ECO:0000313" key="2">
    <source>
        <dbReference type="EMBL" id="TKK84331.1"/>
    </source>
</evidence>
<dbReference type="Pfam" id="PF18737">
    <property type="entry name" value="HEPN_MAE_28990"/>
    <property type="match status" value="1"/>
</dbReference>
<reference evidence="2 3" key="1">
    <citation type="submission" date="2019-04" db="EMBL/GenBank/DDBJ databases">
        <title>Herbidospora sp. NEAU-GS14.nov., a novel actinomycete isolated from soil.</title>
        <authorList>
            <person name="Han L."/>
        </authorList>
    </citation>
    <scope>NUCLEOTIDE SEQUENCE [LARGE SCALE GENOMIC DNA]</scope>
    <source>
        <strain evidence="2 3">NEAU-GS14</strain>
    </source>
</reference>
<organism evidence="2 3">
    <name type="scientific">Herbidospora galbida</name>
    <dbReference type="NCBI Taxonomy" id="2575442"/>
    <lineage>
        <taxon>Bacteria</taxon>
        <taxon>Bacillati</taxon>
        <taxon>Actinomycetota</taxon>
        <taxon>Actinomycetes</taxon>
        <taxon>Streptosporangiales</taxon>
        <taxon>Streptosporangiaceae</taxon>
        <taxon>Herbidospora</taxon>
    </lineage>
</organism>
<accession>A0A4U3M6B9</accession>
<dbReference type="EMBL" id="SZQA01000035">
    <property type="protein sequence ID" value="TKK84331.1"/>
    <property type="molecule type" value="Genomic_DNA"/>
</dbReference>
<evidence type="ECO:0000259" key="1">
    <source>
        <dbReference type="Pfam" id="PF18737"/>
    </source>
</evidence>
<dbReference type="Proteomes" id="UP000308705">
    <property type="component" value="Unassembled WGS sequence"/>
</dbReference>
<sequence>MTTGGLLPFFNERFEEIETYIDLLGEIELSAQSGVPRINGSSHPITASQQKILYSSVYLQLYNLVEATVSRCIDALSLAAQDGSQWRPEHLNVELQREWVRSVARTHVELSPENRLKQVVEMCDLLINQLPIASFEIEVGGGGNWDDEAIDKIGKRIGCQIAISAKVRAKVKRPLRDDLGALKLVKQRRNSLAHGSISFVDCADGIGVSELRITSNAVGSYLREVIECFVSHIQSFDFLKPEHRPQGAT</sequence>
<dbReference type="InterPro" id="IPR040788">
    <property type="entry name" value="HEPN_MAE_28990"/>
</dbReference>
<protein>
    <recommendedName>
        <fullName evidence="1">MAE-28990/MAE-18760-like HEPN domain-containing protein</fullName>
    </recommendedName>
</protein>
<comment type="caution">
    <text evidence="2">The sequence shown here is derived from an EMBL/GenBank/DDBJ whole genome shotgun (WGS) entry which is preliminary data.</text>
</comment>
<dbReference type="AlphaFoldDB" id="A0A4U3M6B9"/>
<evidence type="ECO:0000313" key="3">
    <source>
        <dbReference type="Proteomes" id="UP000308705"/>
    </source>
</evidence>
<dbReference type="OrthoDB" id="571721at2"/>
<keyword evidence="3" id="KW-1185">Reference proteome</keyword>
<dbReference type="RefSeq" id="WP_137250387.1">
    <property type="nucleotide sequence ID" value="NZ_SZQA01000035.1"/>
</dbReference>
<name>A0A4U3M6B9_9ACTN</name>